<feature type="domain" description="PHD-type" evidence="6">
    <location>
        <begin position="340"/>
        <end position="388"/>
    </location>
</feature>
<dbReference type="InterPro" id="IPR019787">
    <property type="entry name" value="Znf_PHD-finger"/>
</dbReference>
<dbReference type="GO" id="GO:0000981">
    <property type="term" value="F:DNA-binding transcription factor activity, RNA polymerase II-specific"/>
    <property type="evidence" value="ECO:0007669"/>
    <property type="project" value="TreeGrafter"/>
</dbReference>
<feature type="region of interest" description="Disordered" evidence="5">
    <location>
        <begin position="1"/>
        <end position="63"/>
    </location>
</feature>
<evidence type="ECO:0000256" key="5">
    <source>
        <dbReference type="SAM" id="MobiDB-lite"/>
    </source>
</evidence>
<evidence type="ECO:0000313" key="9">
    <source>
        <dbReference type="Proteomes" id="UP000824219"/>
    </source>
</evidence>
<feature type="domain" description="SAND" evidence="7">
    <location>
        <begin position="124"/>
        <end position="192"/>
    </location>
</feature>
<feature type="domain" description="SAND" evidence="7">
    <location>
        <begin position="234"/>
        <end position="316"/>
    </location>
</feature>
<dbReference type="OrthoDB" id="1870062at2759"/>
<keyword evidence="1" id="KW-0479">Metal-binding</keyword>
<proteinExistence type="predicted"/>
<keyword evidence="2 4" id="KW-0863">Zinc-finger</keyword>
<dbReference type="Gene3D" id="3.30.40.10">
    <property type="entry name" value="Zinc/RING finger domain, C3HC4 (zinc finger)"/>
    <property type="match status" value="1"/>
</dbReference>
<evidence type="ECO:0000259" key="7">
    <source>
        <dbReference type="PROSITE" id="PS50864"/>
    </source>
</evidence>
<feature type="region of interest" description="Disordered" evidence="5">
    <location>
        <begin position="76"/>
        <end position="105"/>
    </location>
</feature>
<feature type="compositionally biased region" description="Basic residues" evidence="5">
    <location>
        <begin position="76"/>
        <end position="87"/>
    </location>
</feature>
<dbReference type="GO" id="GO:0005634">
    <property type="term" value="C:nucleus"/>
    <property type="evidence" value="ECO:0007669"/>
    <property type="project" value="TreeGrafter"/>
</dbReference>
<dbReference type="SMART" id="SM00258">
    <property type="entry name" value="SAND"/>
    <property type="match status" value="2"/>
</dbReference>
<dbReference type="CDD" id="cd15541">
    <property type="entry name" value="PHD_TIF1_like"/>
    <property type="match status" value="1"/>
</dbReference>
<dbReference type="PROSITE" id="PS50016">
    <property type="entry name" value="ZF_PHD_2"/>
    <property type="match status" value="1"/>
</dbReference>
<dbReference type="InterPro" id="IPR013083">
    <property type="entry name" value="Znf_RING/FYVE/PHD"/>
</dbReference>
<dbReference type="PROSITE" id="PS50864">
    <property type="entry name" value="SAND"/>
    <property type="match status" value="2"/>
</dbReference>
<organism evidence="8 9">
    <name type="scientific">Hemibagrus wyckioides</name>
    <dbReference type="NCBI Taxonomy" id="337641"/>
    <lineage>
        <taxon>Eukaryota</taxon>
        <taxon>Metazoa</taxon>
        <taxon>Chordata</taxon>
        <taxon>Craniata</taxon>
        <taxon>Vertebrata</taxon>
        <taxon>Euteleostomi</taxon>
        <taxon>Actinopterygii</taxon>
        <taxon>Neopterygii</taxon>
        <taxon>Teleostei</taxon>
        <taxon>Ostariophysi</taxon>
        <taxon>Siluriformes</taxon>
        <taxon>Bagridae</taxon>
        <taxon>Hemibagrus</taxon>
    </lineage>
</organism>
<evidence type="ECO:0000256" key="3">
    <source>
        <dbReference type="ARBA" id="ARBA00022833"/>
    </source>
</evidence>
<dbReference type="Proteomes" id="UP000824219">
    <property type="component" value="Linkage Group LG12"/>
</dbReference>
<dbReference type="Gene3D" id="3.10.390.10">
    <property type="entry name" value="SAND domain-like"/>
    <property type="match status" value="2"/>
</dbReference>
<dbReference type="PANTHER" id="PTHR46386:SF1">
    <property type="entry name" value="NUCLEAR BODY PROTEIN SP140-LIKE PROTEIN"/>
    <property type="match status" value="1"/>
</dbReference>
<dbReference type="InterPro" id="IPR011011">
    <property type="entry name" value="Znf_FYVE_PHD"/>
</dbReference>
<evidence type="ECO:0000256" key="2">
    <source>
        <dbReference type="ARBA" id="ARBA00022771"/>
    </source>
</evidence>
<dbReference type="InterPro" id="IPR010919">
    <property type="entry name" value="SAND-like_dom_sf"/>
</dbReference>
<reference evidence="8 9" key="1">
    <citation type="submission" date="2021-06" db="EMBL/GenBank/DDBJ databases">
        <title>Chromosome-level genome assembly of the red-tail catfish (Hemibagrus wyckioides).</title>
        <authorList>
            <person name="Shao F."/>
        </authorList>
    </citation>
    <scope>NUCLEOTIDE SEQUENCE [LARGE SCALE GENOMIC DNA]</scope>
    <source>
        <strain evidence="8">EC202008001</strain>
        <tissue evidence="8">Blood</tissue>
    </source>
</reference>
<dbReference type="SUPFAM" id="SSF63763">
    <property type="entry name" value="SAND domain-like"/>
    <property type="match status" value="2"/>
</dbReference>
<evidence type="ECO:0000256" key="4">
    <source>
        <dbReference type="PROSITE-ProRule" id="PRU00146"/>
    </source>
</evidence>
<accession>A0A9D3SNL6</accession>
<dbReference type="InterPro" id="IPR000770">
    <property type="entry name" value="SAND_dom"/>
</dbReference>
<name>A0A9D3SNL6_9TELE</name>
<dbReference type="PANTHER" id="PTHR46386">
    <property type="entry name" value="NUCLEAR BODY PROTEIN SP140"/>
    <property type="match status" value="1"/>
</dbReference>
<evidence type="ECO:0008006" key="10">
    <source>
        <dbReference type="Google" id="ProtNLM"/>
    </source>
</evidence>
<gene>
    <name evidence="8" type="ORF">KOW79_010849</name>
</gene>
<dbReference type="EMBL" id="JAHKSW010000012">
    <property type="protein sequence ID" value="KAG7325924.1"/>
    <property type="molecule type" value="Genomic_DNA"/>
</dbReference>
<dbReference type="InterPro" id="IPR043563">
    <property type="entry name" value="Sp110/Sp140/Sp140L-like"/>
</dbReference>
<keyword evidence="9" id="KW-1185">Reference proteome</keyword>
<protein>
    <recommendedName>
        <fullName evidence="10">Nuclear body protein SP140-like protein</fullName>
    </recommendedName>
</protein>
<dbReference type="GO" id="GO:0008270">
    <property type="term" value="F:zinc ion binding"/>
    <property type="evidence" value="ECO:0007669"/>
    <property type="project" value="UniProtKB-KW"/>
</dbReference>
<feature type="compositionally biased region" description="Basic and acidic residues" evidence="5">
    <location>
        <begin position="1"/>
        <end position="36"/>
    </location>
</feature>
<dbReference type="Pfam" id="PF01342">
    <property type="entry name" value="SAND"/>
    <property type="match status" value="2"/>
</dbReference>
<feature type="compositionally biased region" description="Basic residues" evidence="5">
    <location>
        <begin position="95"/>
        <end position="104"/>
    </location>
</feature>
<sequence>MEKKRHRDCVEQKGNDDKDEKTEGVRREEGGKERAVSHTVTATAEVRRDMDVESGSDTDQDWTSKKGHVRLRNQWRKRRRMKGRKKSSMNSFSHHVSHQKRHARGSGILVCQRVGKSLKKKLKFPVTCGSKEGILHKDRYKRGEPCILSDGQWFTPNDFEKFGGKEKNKKWKISIMYSQVPLLTFIQEGFLSSPSFKIKRLQDQEPECGKKLIRTRSNTKHEKNSVVSTVMPEEDSLVIKRVFRGDTFEVSCFRGQGVLHVSRFATETCGKCIRTQDAWLTPKDFLNQNKAEGHWRLDITSRSYSLGKLIMSRVLEPHMVNCKCPICTEDPLHLLDQKNDDVCFKCKHDGDLVCCEKCPRSFHHHCHKPVLEDDMIGDHWTCCYCKAVTAKRNRSS</sequence>
<dbReference type="GO" id="GO:0003677">
    <property type="term" value="F:DNA binding"/>
    <property type="evidence" value="ECO:0007669"/>
    <property type="project" value="InterPro"/>
</dbReference>
<evidence type="ECO:0000313" key="8">
    <source>
        <dbReference type="EMBL" id="KAG7325924.1"/>
    </source>
</evidence>
<dbReference type="AlphaFoldDB" id="A0A9D3SNL6"/>
<dbReference type="SUPFAM" id="SSF57903">
    <property type="entry name" value="FYVE/PHD zinc finger"/>
    <property type="match status" value="1"/>
</dbReference>
<evidence type="ECO:0000256" key="1">
    <source>
        <dbReference type="ARBA" id="ARBA00022723"/>
    </source>
</evidence>
<keyword evidence="3" id="KW-0862">Zinc</keyword>
<comment type="caution">
    <text evidence="8">The sequence shown here is derived from an EMBL/GenBank/DDBJ whole genome shotgun (WGS) entry which is preliminary data.</text>
</comment>
<evidence type="ECO:0000259" key="6">
    <source>
        <dbReference type="PROSITE" id="PS50016"/>
    </source>
</evidence>